<reference evidence="10 11" key="1">
    <citation type="journal article" date="2016" name="Nat. Commun.">
        <title>Thousands of microbial genomes shed light on interconnected biogeochemical processes in an aquifer system.</title>
        <authorList>
            <person name="Anantharaman K."/>
            <person name="Brown C.T."/>
            <person name="Hug L.A."/>
            <person name="Sharon I."/>
            <person name="Castelle C.J."/>
            <person name="Probst A.J."/>
            <person name="Thomas B.C."/>
            <person name="Singh A."/>
            <person name="Wilkins M.J."/>
            <person name="Karaoz U."/>
            <person name="Brodie E.L."/>
            <person name="Williams K.H."/>
            <person name="Hubbard S.S."/>
            <person name="Banfield J.F."/>
        </authorList>
    </citation>
    <scope>NUCLEOTIDE SEQUENCE [LARGE SCALE GENOMIC DNA]</scope>
</reference>
<dbReference type="GO" id="GO:0009220">
    <property type="term" value="P:pyrimidine ribonucleotide biosynthetic process"/>
    <property type="evidence" value="ECO:0007669"/>
    <property type="project" value="UniProtKB-UniRule"/>
</dbReference>
<proteinExistence type="predicted"/>
<comment type="caution">
    <text evidence="10">The sequence shown here is derived from an EMBL/GenBank/DDBJ whole genome shotgun (WGS) entry which is preliminary data.</text>
</comment>
<gene>
    <name evidence="10" type="ORF">A2571_01960</name>
</gene>
<evidence type="ECO:0000256" key="8">
    <source>
        <dbReference type="NCBIfam" id="TIGR01036"/>
    </source>
</evidence>
<dbReference type="GO" id="GO:0006207">
    <property type="term" value="P:'de novo' pyrimidine nucleobase biosynthetic process"/>
    <property type="evidence" value="ECO:0007669"/>
    <property type="project" value="UniProtKB-UniRule"/>
</dbReference>
<evidence type="ECO:0000256" key="1">
    <source>
        <dbReference type="ARBA" id="ARBA00001917"/>
    </source>
</evidence>
<dbReference type="NCBIfam" id="NF003652">
    <property type="entry name" value="PRK05286.2-5"/>
    <property type="match status" value="1"/>
</dbReference>
<dbReference type="Pfam" id="PF01180">
    <property type="entry name" value="DHO_dh"/>
    <property type="match status" value="1"/>
</dbReference>
<keyword evidence="5" id="KW-0665">Pyrimidine biosynthesis</keyword>
<keyword evidence="4" id="KW-0288">FMN</keyword>
<dbReference type="InterPro" id="IPR050074">
    <property type="entry name" value="DHO_dehydrogenase"/>
</dbReference>
<feature type="domain" description="Dihydroorotate dehydrogenase catalytic" evidence="9">
    <location>
        <begin position="64"/>
        <end position="353"/>
    </location>
</feature>
<dbReference type="InterPro" id="IPR005720">
    <property type="entry name" value="Dihydroorotate_DH_cat"/>
</dbReference>
<protein>
    <recommendedName>
        <fullName evidence="8">Dihydroorotate dehydrogenase (quinone)</fullName>
        <ecNumber evidence="8">1.3.5.2</ecNumber>
    </recommendedName>
</protein>
<evidence type="ECO:0000259" key="9">
    <source>
        <dbReference type="Pfam" id="PF01180"/>
    </source>
</evidence>
<evidence type="ECO:0000256" key="3">
    <source>
        <dbReference type="ARBA" id="ARBA00022630"/>
    </source>
</evidence>
<name>A0A1G2QEL9_9BACT</name>
<dbReference type="InterPro" id="IPR013785">
    <property type="entry name" value="Aldolase_TIM"/>
</dbReference>
<dbReference type="EMBL" id="MHTJ01000003">
    <property type="protein sequence ID" value="OHA58519.1"/>
    <property type="molecule type" value="Genomic_DNA"/>
</dbReference>
<dbReference type="STRING" id="1802438.A2571_01960"/>
<dbReference type="CDD" id="cd04738">
    <property type="entry name" value="DHOD_2_like"/>
    <property type="match status" value="1"/>
</dbReference>
<comment type="cofactor">
    <cofactor evidence="1">
        <name>FMN</name>
        <dbReference type="ChEBI" id="CHEBI:58210"/>
    </cofactor>
</comment>
<evidence type="ECO:0000256" key="4">
    <source>
        <dbReference type="ARBA" id="ARBA00022643"/>
    </source>
</evidence>
<evidence type="ECO:0000313" key="11">
    <source>
        <dbReference type="Proteomes" id="UP000177043"/>
    </source>
</evidence>
<organism evidence="10 11">
    <name type="scientific">Candidatus Vogelbacteria bacterium RIFOXYD1_FULL_44_32</name>
    <dbReference type="NCBI Taxonomy" id="1802438"/>
    <lineage>
        <taxon>Bacteria</taxon>
        <taxon>Candidatus Vogeliibacteriota</taxon>
    </lineage>
</organism>
<evidence type="ECO:0000256" key="6">
    <source>
        <dbReference type="ARBA" id="ARBA00023002"/>
    </source>
</evidence>
<dbReference type="Proteomes" id="UP000177043">
    <property type="component" value="Unassembled WGS sequence"/>
</dbReference>
<keyword evidence="7" id="KW-0472">Membrane</keyword>
<dbReference type="AlphaFoldDB" id="A0A1G2QEL9"/>
<comment type="pathway">
    <text evidence="2">Pyrimidine metabolism; UMP biosynthesis via de novo pathway.</text>
</comment>
<dbReference type="GO" id="GO:0106430">
    <property type="term" value="F:dihydroorotate dehydrogenase (quinone) activity"/>
    <property type="evidence" value="ECO:0007669"/>
    <property type="project" value="UniProtKB-EC"/>
</dbReference>
<dbReference type="InterPro" id="IPR005719">
    <property type="entry name" value="Dihydroorotate_DH_2"/>
</dbReference>
<dbReference type="NCBIfam" id="TIGR01036">
    <property type="entry name" value="pyrD_sub2"/>
    <property type="match status" value="1"/>
</dbReference>
<keyword evidence="3" id="KW-0285">Flavoprotein</keyword>
<dbReference type="GO" id="GO:0005886">
    <property type="term" value="C:plasma membrane"/>
    <property type="evidence" value="ECO:0007669"/>
    <property type="project" value="TreeGrafter"/>
</dbReference>
<evidence type="ECO:0000256" key="2">
    <source>
        <dbReference type="ARBA" id="ARBA00004725"/>
    </source>
</evidence>
<evidence type="ECO:0000256" key="7">
    <source>
        <dbReference type="ARBA" id="ARBA00023136"/>
    </source>
</evidence>
<dbReference type="GO" id="GO:0005737">
    <property type="term" value="C:cytoplasm"/>
    <property type="evidence" value="ECO:0007669"/>
    <property type="project" value="InterPro"/>
</dbReference>
<dbReference type="EC" id="1.3.5.2" evidence="8"/>
<dbReference type="SUPFAM" id="SSF51395">
    <property type="entry name" value="FMN-linked oxidoreductases"/>
    <property type="match status" value="1"/>
</dbReference>
<dbReference type="PANTHER" id="PTHR48109">
    <property type="entry name" value="DIHYDROOROTATE DEHYDROGENASE (QUINONE), MITOCHONDRIAL-RELATED"/>
    <property type="match status" value="1"/>
</dbReference>
<dbReference type="PANTHER" id="PTHR48109:SF4">
    <property type="entry name" value="DIHYDROOROTATE DEHYDROGENASE (QUINONE), MITOCHONDRIAL"/>
    <property type="match status" value="1"/>
</dbReference>
<evidence type="ECO:0000256" key="5">
    <source>
        <dbReference type="ARBA" id="ARBA00022975"/>
    </source>
</evidence>
<accession>A0A1G2QEL9</accession>
<sequence>MPTLIHLRNQILHFGYVLLIKPILFRFNPEFVHDRTVGLGHWLGKFGVTRFLGRLLFSYADPTLRQQIGNLYFKNPVGLAAGFDKNSQMLNWLPALGFGFIEVGSLTAKPGSGNPGQHLWRLPKSKGLAVNFGLKNDGVEAIKPRIKKNIIPVGTNLAFTNDASTSTVPLAIADFAYSFSALADTGDYFTLNISCPNQTNDRLFWDPVALDQLLARLFAITTTKPVFIKISPDMTPDIIDEVVAVATRYPIAGFIISNLTKDRNNPRVLDQSVPPVGGMSGKVVAELADRAIAQVYKKTGGQYTIIGCGGIFSATDAYHKIGLGASLLQLVTGLVFEGPQLVSEINLGLAKLLRQNGYKNIQEAVGWKGR</sequence>
<dbReference type="Gene3D" id="3.20.20.70">
    <property type="entry name" value="Aldolase class I"/>
    <property type="match status" value="1"/>
</dbReference>
<evidence type="ECO:0000313" key="10">
    <source>
        <dbReference type="EMBL" id="OHA58519.1"/>
    </source>
</evidence>
<keyword evidence="6" id="KW-0560">Oxidoreductase</keyword>